<dbReference type="Proteomes" id="UP000038010">
    <property type="component" value="Unassembled WGS sequence"/>
</dbReference>
<accession>A0A0N1HTK2</accession>
<comment type="caution">
    <text evidence="1">The sequence shown here is derived from an EMBL/GenBank/DDBJ whole genome shotgun (WGS) entry which is preliminary data.</text>
</comment>
<organism evidence="1 2">
    <name type="scientific">Cyphellophora attinorum</name>
    <dbReference type="NCBI Taxonomy" id="1664694"/>
    <lineage>
        <taxon>Eukaryota</taxon>
        <taxon>Fungi</taxon>
        <taxon>Dikarya</taxon>
        <taxon>Ascomycota</taxon>
        <taxon>Pezizomycotina</taxon>
        <taxon>Eurotiomycetes</taxon>
        <taxon>Chaetothyriomycetidae</taxon>
        <taxon>Chaetothyriales</taxon>
        <taxon>Cyphellophoraceae</taxon>
        <taxon>Cyphellophora</taxon>
    </lineage>
</organism>
<dbReference type="GeneID" id="28742300"/>
<reference evidence="1 2" key="1">
    <citation type="submission" date="2015-06" db="EMBL/GenBank/DDBJ databases">
        <title>Draft genome of the ant-associated black yeast Phialophora attae CBS 131958.</title>
        <authorList>
            <person name="Moreno L.F."/>
            <person name="Stielow B.J."/>
            <person name="de Hoog S."/>
            <person name="Vicente V.A."/>
            <person name="Weiss V.A."/>
            <person name="de Vries M."/>
            <person name="Cruz L.M."/>
            <person name="Souza E.M."/>
        </authorList>
    </citation>
    <scope>NUCLEOTIDE SEQUENCE [LARGE SCALE GENOMIC DNA]</scope>
    <source>
        <strain evidence="1 2">CBS 131958</strain>
    </source>
</reference>
<gene>
    <name evidence="1" type="ORF">AB675_9849</name>
</gene>
<evidence type="ECO:0000313" key="2">
    <source>
        <dbReference type="Proteomes" id="UP000038010"/>
    </source>
</evidence>
<sequence length="442" mass="50879">MEKEWEQPDSDSLSQRWTVLNRLDTLPAEVLLAIFRSFFDGIRLTPIPGNRHKCCTVENRDNSRLALLLMSKSHTQMVQTVLWECATVLIACPVSLCVLQSGTYPLDRVQEFELDMTSRHDRPTFLLISRVIRRLPKLRLIRFVTRGPVLNFSRWSLLAEIHDGTSELTRAVRKHLSTRYSVIDLLNEAWLTKLVTDASDANHVLEVEIKFSLRSEQLGPGNASNCVLLTGPVGALELFNVPVVFSAKKQTLTGVHKDTAFSVPQQPLVPKEPHFHRADIYADNSQAESELWRIVDERFSNMKLTPRSTWQLHNLMNDNPELLRAGVAPVESMEASRDRELAWNIGKILYAVETHALDDSCEECSDQFIDDVEFSPTDQYNIWRRVLQARSQPLRQRPWRVAYDLVAAVENNAEEPGYMMYEQQETFFTRLFDPKQKWVTDK</sequence>
<dbReference type="AlphaFoldDB" id="A0A0N1HTK2"/>
<dbReference type="VEuPathDB" id="FungiDB:AB675_9849"/>
<name>A0A0N1HTK2_9EURO</name>
<dbReference type="RefSeq" id="XP_018002348.1">
    <property type="nucleotide sequence ID" value="XM_018150420.1"/>
</dbReference>
<keyword evidence="2" id="KW-1185">Reference proteome</keyword>
<dbReference type="EMBL" id="LFJN01000007">
    <property type="protein sequence ID" value="KPI42385.1"/>
    <property type="molecule type" value="Genomic_DNA"/>
</dbReference>
<protein>
    <submittedName>
        <fullName evidence="1">Uncharacterized protein</fullName>
    </submittedName>
</protein>
<proteinExistence type="predicted"/>
<evidence type="ECO:0000313" key="1">
    <source>
        <dbReference type="EMBL" id="KPI42385.1"/>
    </source>
</evidence>